<accession>A0A9N9HHP6</accession>
<dbReference type="AlphaFoldDB" id="A0A9N9HHP6"/>
<dbReference type="InterPro" id="IPR028110">
    <property type="entry name" value="TMEM254"/>
</dbReference>
<sequence>MEKNSFEHETLITLPIFSVIFASIIYFVSNANDTSNVIVIQLQGLLGKSILQDILTLSVIIHILEAFFILFILIKWGVYDPKTLITWVGFTLLFGHGWHLWIPKSSTKPKTT</sequence>
<proteinExistence type="predicted"/>
<evidence type="ECO:0000313" key="2">
    <source>
        <dbReference type="EMBL" id="CAG8688550.1"/>
    </source>
</evidence>
<gene>
    <name evidence="2" type="ORF">FCALED_LOCUS12834</name>
</gene>
<protein>
    <submittedName>
        <fullName evidence="2">13231_t:CDS:1</fullName>
    </submittedName>
</protein>
<reference evidence="2" key="1">
    <citation type="submission" date="2021-06" db="EMBL/GenBank/DDBJ databases">
        <authorList>
            <person name="Kallberg Y."/>
            <person name="Tangrot J."/>
            <person name="Rosling A."/>
        </authorList>
    </citation>
    <scope>NUCLEOTIDE SEQUENCE</scope>
    <source>
        <strain evidence="2">UK204</strain>
    </source>
</reference>
<feature type="transmembrane region" description="Helical" evidence="1">
    <location>
        <begin position="12"/>
        <end position="29"/>
    </location>
</feature>
<name>A0A9N9HHP6_9GLOM</name>
<feature type="transmembrane region" description="Helical" evidence="1">
    <location>
        <begin position="50"/>
        <end position="78"/>
    </location>
</feature>
<dbReference type="Pfam" id="PF14934">
    <property type="entry name" value="TMEM254"/>
    <property type="match status" value="1"/>
</dbReference>
<evidence type="ECO:0000256" key="1">
    <source>
        <dbReference type="SAM" id="Phobius"/>
    </source>
</evidence>
<comment type="caution">
    <text evidence="2">The sequence shown here is derived from an EMBL/GenBank/DDBJ whole genome shotgun (WGS) entry which is preliminary data.</text>
</comment>
<evidence type="ECO:0000313" key="3">
    <source>
        <dbReference type="Proteomes" id="UP000789570"/>
    </source>
</evidence>
<dbReference type="Proteomes" id="UP000789570">
    <property type="component" value="Unassembled WGS sequence"/>
</dbReference>
<organism evidence="2 3">
    <name type="scientific">Funneliformis caledonium</name>
    <dbReference type="NCBI Taxonomy" id="1117310"/>
    <lineage>
        <taxon>Eukaryota</taxon>
        <taxon>Fungi</taxon>
        <taxon>Fungi incertae sedis</taxon>
        <taxon>Mucoromycota</taxon>
        <taxon>Glomeromycotina</taxon>
        <taxon>Glomeromycetes</taxon>
        <taxon>Glomerales</taxon>
        <taxon>Glomeraceae</taxon>
        <taxon>Funneliformis</taxon>
    </lineage>
</organism>
<keyword evidence="1" id="KW-1133">Transmembrane helix</keyword>
<dbReference type="EMBL" id="CAJVPQ010006711">
    <property type="protein sequence ID" value="CAG8688550.1"/>
    <property type="molecule type" value="Genomic_DNA"/>
</dbReference>
<keyword evidence="1" id="KW-0812">Transmembrane</keyword>
<keyword evidence="1" id="KW-0472">Membrane</keyword>
<keyword evidence="3" id="KW-1185">Reference proteome</keyword>
<feature type="transmembrane region" description="Helical" evidence="1">
    <location>
        <begin position="84"/>
        <end position="102"/>
    </location>
</feature>